<reference evidence="1" key="1">
    <citation type="submission" date="2020-01" db="EMBL/GenBank/DDBJ databases">
        <authorList>
            <consortium name="DOE Joint Genome Institute"/>
            <person name="Haridas S."/>
            <person name="Albert R."/>
            <person name="Binder M."/>
            <person name="Bloem J."/>
            <person name="Labutti K."/>
            <person name="Salamov A."/>
            <person name="Andreopoulos B."/>
            <person name="Baker S.E."/>
            <person name="Barry K."/>
            <person name="Bills G."/>
            <person name="Bluhm B.H."/>
            <person name="Cannon C."/>
            <person name="Castanera R."/>
            <person name="Culley D.E."/>
            <person name="Daum C."/>
            <person name="Ezra D."/>
            <person name="Gonzalez J.B."/>
            <person name="Henrissat B."/>
            <person name="Kuo A."/>
            <person name="Liang C."/>
            <person name="Lipzen A."/>
            <person name="Lutzoni F."/>
            <person name="Magnuson J."/>
            <person name="Mondo S."/>
            <person name="Nolan M."/>
            <person name="Ohm R."/>
            <person name="Pangilinan J."/>
            <person name="Park H.-J."/>
            <person name="Ramirez L."/>
            <person name="Alfaro M."/>
            <person name="Sun H."/>
            <person name="Tritt A."/>
            <person name="Yoshinaga Y."/>
            <person name="Zwiers L.-H."/>
            <person name="Turgeon B.G."/>
            <person name="Goodwin S.B."/>
            <person name="Spatafora J.W."/>
            <person name="Crous P.W."/>
            <person name="Grigoriev I.V."/>
        </authorList>
    </citation>
    <scope>NUCLEOTIDE SEQUENCE</scope>
    <source>
        <strain evidence="1">IPT5</strain>
    </source>
</reference>
<evidence type="ECO:0000313" key="2">
    <source>
        <dbReference type="Proteomes" id="UP000799423"/>
    </source>
</evidence>
<sequence length="207" mass="22717">MWAGTGGAGLSGALSTMSFNGKQFPGLSAHSGTWSVTQVISRSTTYYRSIICPAYCMWVARQIEMAVLRLCVVCHGLVLPHNFFADAIRARGLSGAGPIRSSTTVDLAALHHQRMSCPSPGGLTLWRYRTIRVVAFSGNGAYDSPNGERTADEPDIIADTLSSICLLFFFPIFCYMIRWNVRDDEAAHHRARNPPLWSITDSGTRDD</sequence>
<protein>
    <submittedName>
        <fullName evidence="1">Uncharacterized protein</fullName>
    </submittedName>
</protein>
<accession>A0A6A7ARR8</accession>
<organism evidence="1 2">
    <name type="scientific">Plenodomus tracheiphilus IPT5</name>
    <dbReference type="NCBI Taxonomy" id="1408161"/>
    <lineage>
        <taxon>Eukaryota</taxon>
        <taxon>Fungi</taxon>
        <taxon>Dikarya</taxon>
        <taxon>Ascomycota</taxon>
        <taxon>Pezizomycotina</taxon>
        <taxon>Dothideomycetes</taxon>
        <taxon>Pleosporomycetidae</taxon>
        <taxon>Pleosporales</taxon>
        <taxon>Pleosporineae</taxon>
        <taxon>Leptosphaeriaceae</taxon>
        <taxon>Plenodomus</taxon>
    </lineage>
</organism>
<gene>
    <name evidence="1" type="ORF">T440DRAFT_482971</name>
</gene>
<dbReference type="AlphaFoldDB" id="A0A6A7ARR8"/>
<name>A0A6A7ARR8_9PLEO</name>
<keyword evidence="2" id="KW-1185">Reference proteome</keyword>
<dbReference type="EMBL" id="MU006340">
    <property type="protein sequence ID" value="KAF2845941.1"/>
    <property type="molecule type" value="Genomic_DNA"/>
</dbReference>
<proteinExistence type="predicted"/>
<dbReference type="Proteomes" id="UP000799423">
    <property type="component" value="Unassembled WGS sequence"/>
</dbReference>
<evidence type="ECO:0000313" key="1">
    <source>
        <dbReference type="EMBL" id="KAF2845941.1"/>
    </source>
</evidence>